<feature type="coiled-coil region" evidence="10">
    <location>
        <begin position="471"/>
        <end position="535"/>
    </location>
</feature>
<keyword evidence="13" id="KW-1185">Reference proteome</keyword>
<feature type="domain" description="Zinc-hook" evidence="11">
    <location>
        <begin position="391"/>
        <end position="489"/>
    </location>
</feature>
<accession>B3QT75</accession>
<protein>
    <submittedName>
        <fullName evidence="12">SMC domain protein</fullName>
    </submittedName>
</protein>
<dbReference type="GO" id="GO:0005524">
    <property type="term" value="F:ATP binding"/>
    <property type="evidence" value="ECO:0007669"/>
    <property type="project" value="UniProtKB-KW"/>
</dbReference>
<keyword evidence="5 9" id="KW-0862">Zinc</keyword>
<dbReference type="PANTHER" id="PTHR32114:SF2">
    <property type="entry name" value="ABC TRANSPORTER ABCH.3"/>
    <property type="match status" value="1"/>
</dbReference>
<dbReference type="STRING" id="517418.Ctha_1717"/>
<dbReference type="Gene3D" id="3.40.50.300">
    <property type="entry name" value="P-loop containing nucleotide triphosphate hydrolases"/>
    <property type="match status" value="2"/>
</dbReference>
<dbReference type="SUPFAM" id="SSF52540">
    <property type="entry name" value="P-loop containing nucleoside triphosphate hydrolases"/>
    <property type="match status" value="1"/>
</dbReference>
<dbReference type="GO" id="GO:0006302">
    <property type="term" value="P:double-strand break repair"/>
    <property type="evidence" value="ECO:0007669"/>
    <property type="project" value="InterPro"/>
</dbReference>
<dbReference type="Pfam" id="PF13476">
    <property type="entry name" value="AAA_23"/>
    <property type="match status" value="1"/>
</dbReference>
<dbReference type="InterPro" id="IPR038729">
    <property type="entry name" value="Rad50/SbcC_AAA"/>
</dbReference>
<evidence type="ECO:0000256" key="4">
    <source>
        <dbReference type="ARBA" id="ARBA00022801"/>
    </source>
</evidence>
<dbReference type="eggNOG" id="COG0419">
    <property type="taxonomic scope" value="Bacteria"/>
</dbReference>
<keyword evidence="1 9" id="KW-0479">Metal-binding</keyword>
<evidence type="ECO:0000256" key="2">
    <source>
        <dbReference type="ARBA" id="ARBA00022741"/>
    </source>
</evidence>
<evidence type="ECO:0000256" key="8">
    <source>
        <dbReference type="ARBA" id="ARBA00023204"/>
    </source>
</evidence>
<evidence type="ECO:0000256" key="7">
    <source>
        <dbReference type="ARBA" id="ARBA00023054"/>
    </source>
</evidence>
<dbReference type="InterPro" id="IPR013134">
    <property type="entry name" value="Zn_hook_RAD50"/>
</dbReference>
<dbReference type="OrthoDB" id="9795626at2"/>
<feature type="binding site" evidence="9">
    <location>
        <position position="440"/>
    </location>
    <ligand>
        <name>Zn(2+)</name>
        <dbReference type="ChEBI" id="CHEBI:29105"/>
    </ligand>
</feature>
<keyword evidence="3" id="KW-0227">DNA damage</keyword>
<feature type="binding site" evidence="9">
    <location>
        <position position="437"/>
    </location>
    <ligand>
        <name>Zn(2+)</name>
        <dbReference type="ChEBI" id="CHEBI:29105"/>
    </ligand>
</feature>
<evidence type="ECO:0000256" key="3">
    <source>
        <dbReference type="ARBA" id="ARBA00022763"/>
    </source>
</evidence>
<keyword evidence="7 10" id="KW-0175">Coiled coil</keyword>
<sequence>MIPKKLRLKNFLSYGEPMQELDFDRFHVACLVGSNGSGKSSLIEAIGWCVWGEGRAKTAELIHEGATEARTEFEFVANDAIYKIVRIAKKKKNHRAEEQLEFQVFSPETARFVSLTEPSLSKTEARILETLGIDYETFISSAFIVQGRANEFTQKSARDRKKILTQILRIDRYQKLSERAHDKAKEIGLSISRTQGNIEMLEADLAKEDDLQARLNELKAELPTLETAYHAEKAALAALEEKLQTLKQQAFEAGQLREQKIRTEKMLAEAESGLAEKEAEQNRLEKLITKRAEIEAREHAFEKVQQAISKIEALAKEAGLLEREKIQREAARKEAINQHENEVRFAKDAAERHAAELHEFQEKIAVLETRLKRVAEVEKEKSCVAKKRQAFEKLAEEKNQIYERISKLKAQIARADEETEDITNKGKTLKDINTAECPLCRSPLDEQHRQHILDEYRNAFRELQNLQAVCRKDLEQEEKSLRQIKAKEAERQKIDQAYLALERQLAAFEAEARQLDELKERIPDLEGKKQAASQKLAALLDAERIGKYLQHENARITETETKLRLLGYNAEQHEQLRLEFQALSGVPREVLELAHATANLVKTKTDIAALREKQAELTAHIAEIDSTLNVLQAKLSDGALLKDEHEASKRAFQEKEADFQKGLVETQSYERELERLKQKAAEKKSLEDSIAKESEAQDIYAFLKEAFGVNGIQSLLIENTVPELQQEANALLQKLTMNRMSIMIRTQKPLKTKDEMVESLEIDISDATGEVRDYNTFSGGEKYRVDLALRIALSKLLAAQSGVNVKMLIIDEGFGTQDEDGLEAIIDSIDKISDEFEKIILITHLEKLRDAFEMKITVEKEPARGSFFSVATES</sequence>
<name>B3QT75_CHLT3</name>
<keyword evidence="8" id="KW-0234">DNA repair</keyword>
<dbReference type="Gene3D" id="1.10.287.510">
    <property type="entry name" value="Helix hairpin bin"/>
    <property type="match status" value="1"/>
</dbReference>
<dbReference type="PANTHER" id="PTHR32114">
    <property type="entry name" value="ABC TRANSPORTER ABCH.3"/>
    <property type="match status" value="1"/>
</dbReference>
<keyword evidence="2" id="KW-0547">Nucleotide-binding</keyword>
<evidence type="ECO:0000313" key="12">
    <source>
        <dbReference type="EMBL" id="ACF14174.1"/>
    </source>
</evidence>
<feature type="coiled-coil region" evidence="10">
    <location>
        <begin position="666"/>
        <end position="696"/>
    </location>
</feature>
<feature type="coiled-coil region" evidence="10">
    <location>
        <begin position="198"/>
        <end position="425"/>
    </location>
</feature>
<evidence type="ECO:0000256" key="1">
    <source>
        <dbReference type="ARBA" id="ARBA00022723"/>
    </source>
</evidence>
<dbReference type="PROSITE" id="PS51131">
    <property type="entry name" value="ZN_HOOK"/>
    <property type="match status" value="1"/>
</dbReference>
<dbReference type="KEGG" id="cts:Ctha_1717"/>
<keyword evidence="6" id="KW-0067">ATP-binding</keyword>
<dbReference type="EMBL" id="CP001100">
    <property type="protein sequence ID" value="ACF14174.1"/>
    <property type="molecule type" value="Genomic_DNA"/>
</dbReference>
<evidence type="ECO:0000256" key="5">
    <source>
        <dbReference type="ARBA" id="ARBA00022833"/>
    </source>
</evidence>
<evidence type="ECO:0000256" key="9">
    <source>
        <dbReference type="PROSITE-ProRule" id="PRU00471"/>
    </source>
</evidence>
<dbReference type="InterPro" id="IPR027417">
    <property type="entry name" value="P-loop_NTPase"/>
</dbReference>
<evidence type="ECO:0000256" key="6">
    <source>
        <dbReference type="ARBA" id="ARBA00022840"/>
    </source>
</evidence>
<dbReference type="Proteomes" id="UP000001208">
    <property type="component" value="Chromosome"/>
</dbReference>
<dbReference type="Pfam" id="PF13558">
    <property type="entry name" value="SbcC_Walker_B"/>
    <property type="match status" value="1"/>
</dbReference>
<dbReference type="RefSeq" id="WP_012500258.1">
    <property type="nucleotide sequence ID" value="NC_011026.1"/>
</dbReference>
<dbReference type="AlphaFoldDB" id="B3QT75"/>
<dbReference type="SUPFAM" id="SSF75712">
    <property type="entry name" value="Rad50 coiled-coil Zn hook"/>
    <property type="match status" value="1"/>
</dbReference>
<gene>
    <name evidence="12" type="ordered locus">Ctha_1717</name>
</gene>
<keyword evidence="4" id="KW-0378">Hydrolase</keyword>
<evidence type="ECO:0000259" key="11">
    <source>
        <dbReference type="PROSITE" id="PS51131"/>
    </source>
</evidence>
<dbReference type="HOGENOM" id="CLU_004785_0_2_10"/>
<proteinExistence type="predicted"/>
<dbReference type="GO" id="GO:0016887">
    <property type="term" value="F:ATP hydrolysis activity"/>
    <property type="evidence" value="ECO:0007669"/>
    <property type="project" value="InterPro"/>
</dbReference>
<evidence type="ECO:0000313" key="13">
    <source>
        <dbReference type="Proteomes" id="UP000001208"/>
    </source>
</evidence>
<dbReference type="GO" id="GO:0046872">
    <property type="term" value="F:metal ion binding"/>
    <property type="evidence" value="ECO:0007669"/>
    <property type="project" value="UniProtKB-UniRule"/>
</dbReference>
<evidence type="ECO:0000256" key="10">
    <source>
        <dbReference type="SAM" id="Coils"/>
    </source>
</evidence>
<reference evidence="12 13" key="1">
    <citation type="submission" date="2008-06" db="EMBL/GenBank/DDBJ databases">
        <title>Complete sequence of Chloroherpeton thalassium ATCC 35110.</title>
        <authorList>
            <consortium name="US DOE Joint Genome Institute"/>
            <person name="Lucas S."/>
            <person name="Copeland A."/>
            <person name="Lapidus A."/>
            <person name="Glavina del Rio T."/>
            <person name="Dalin E."/>
            <person name="Tice H."/>
            <person name="Bruce D."/>
            <person name="Goodwin L."/>
            <person name="Pitluck S."/>
            <person name="Schmutz J."/>
            <person name="Larimer F."/>
            <person name="Land M."/>
            <person name="Hauser L."/>
            <person name="Kyrpides N."/>
            <person name="Mikhailova N."/>
            <person name="Liu Z."/>
            <person name="Li T."/>
            <person name="Zhao F."/>
            <person name="Overmann J."/>
            <person name="Bryant D.A."/>
            <person name="Richardson P."/>
        </authorList>
    </citation>
    <scope>NUCLEOTIDE SEQUENCE [LARGE SCALE GENOMIC DNA]</scope>
    <source>
        <strain evidence="13">ATCC 35110 / GB-78</strain>
    </source>
</reference>
<organism evidence="12 13">
    <name type="scientific">Chloroherpeton thalassium (strain ATCC 35110 / GB-78)</name>
    <dbReference type="NCBI Taxonomy" id="517418"/>
    <lineage>
        <taxon>Bacteria</taxon>
        <taxon>Pseudomonadati</taxon>
        <taxon>Chlorobiota</taxon>
        <taxon>Chlorobiia</taxon>
        <taxon>Chlorobiales</taxon>
        <taxon>Chloroherpetonaceae</taxon>
        <taxon>Chloroherpeton</taxon>
    </lineage>
</organism>